<accession>A0A2I2FAX1</accession>
<gene>
    <name evidence="2" type="ORF">BDW47DRAFT_106323</name>
</gene>
<sequence length="85" mass="9395">MGSSPVWLSSGCWWIFLTVVTSSIHSLRFAQSHHAVVGSHGWIEVKSVVWPHPSSLSNHGGRNLWAGKVQWTAIHEAAVEQNLIL</sequence>
<dbReference type="AlphaFoldDB" id="A0A2I2FAX1"/>
<evidence type="ECO:0000313" key="3">
    <source>
        <dbReference type="Proteomes" id="UP000234585"/>
    </source>
</evidence>
<protein>
    <submittedName>
        <fullName evidence="2">Uncharacterized protein</fullName>
    </submittedName>
</protein>
<proteinExistence type="predicted"/>
<dbReference type="EMBL" id="KZ559140">
    <property type="protein sequence ID" value="PLB37775.1"/>
    <property type="molecule type" value="Genomic_DNA"/>
</dbReference>
<evidence type="ECO:0000256" key="1">
    <source>
        <dbReference type="SAM" id="Phobius"/>
    </source>
</evidence>
<keyword evidence="3" id="KW-1185">Reference proteome</keyword>
<dbReference type="Proteomes" id="UP000234585">
    <property type="component" value="Unassembled WGS sequence"/>
</dbReference>
<keyword evidence="1" id="KW-1133">Transmembrane helix</keyword>
<keyword evidence="1" id="KW-0812">Transmembrane</keyword>
<dbReference type="RefSeq" id="XP_024671787.1">
    <property type="nucleotide sequence ID" value="XM_024812745.1"/>
</dbReference>
<dbReference type="GeneID" id="36519905"/>
<feature type="transmembrane region" description="Helical" evidence="1">
    <location>
        <begin position="6"/>
        <end position="24"/>
    </location>
</feature>
<evidence type="ECO:0000313" key="2">
    <source>
        <dbReference type="EMBL" id="PLB37775.1"/>
    </source>
</evidence>
<organism evidence="2 3">
    <name type="scientific">Aspergillus candidus</name>
    <dbReference type="NCBI Taxonomy" id="41067"/>
    <lineage>
        <taxon>Eukaryota</taxon>
        <taxon>Fungi</taxon>
        <taxon>Dikarya</taxon>
        <taxon>Ascomycota</taxon>
        <taxon>Pezizomycotina</taxon>
        <taxon>Eurotiomycetes</taxon>
        <taxon>Eurotiomycetidae</taxon>
        <taxon>Eurotiales</taxon>
        <taxon>Aspergillaceae</taxon>
        <taxon>Aspergillus</taxon>
        <taxon>Aspergillus subgen. Circumdati</taxon>
    </lineage>
</organism>
<name>A0A2I2FAX1_ASPCN</name>
<keyword evidence="1" id="KW-0472">Membrane</keyword>
<reference evidence="2 3" key="1">
    <citation type="submission" date="2017-12" db="EMBL/GenBank/DDBJ databases">
        <authorList>
            <consortium name="DOE Joint Genome Institute"/>
            <person name="Haridas S."/>
            <person name="Kjaerbolling I."/>
            <person name="Vesth T.C."/>
            <person name="Frisvad J.C."/>
            <person name="Nybo J.L."/>
            <person name="Theobald S."/>
            <person name="Kuo A."/>
            <person name="Bowyer P."/>
            <person name="Matsuda Y."/>
            <person name="Mondo S."/>
            <person name="Lyhne E.K."/>
            <person name="Kogle M.E."/>
            <person name="Clum A."/>
            <person name="Lipzen A."/>
            <person name="Salamov A."/>
            <person name="Ngan C.Y."/>
            <person name="Daum C."/>
            <person name="Chiniquy J."/>
            <person name="Barry K."/>
            <person name="LaButti K."/>
            <person name="Simmons B.A."/>
            <person name="Magnuson J.K."/>
            <person name="Mortensen U.H."/>
            <person name="Larsen T.O."/>
            <person name="Grigoriev I.V."/>
            <person name="Baker S.E."/>
            <person name="Andersen M.R."/>
            <person name="Nordberg H.P."/>
            <person name="Cantor M.N."/>
            <person name="Hua S.X."/>
        </authorList>
    </citation>
    <scope>NUCLEOTIDE SEQUENCE [LARGE SCALE GENOMIC DNA]</scope>
    <source>
        <strain evidence="2 3">CBS 102.13</strain>
    </source>
</reference>